<organism evidence="1 2">
    <name type="scientific">Salmonella typhimurium (strain 14028s / SGSC 2262)</name>
    <dbReference type="NCBI Taxonomy" id="588858"/>
    <lineage>
        <taxon>Bacteria</taxon>
        <taxon>Pseudomonadati</taxon>
        <taxon>Pseudomonadota</taxon>
        <taxon>Gammaproteobacteria</taxon>
        <taxon>Enterobacterales</taxon>
        <taxon>Enterobacteriaceae</taxon>
        <taxon>Salmonella</taxon>
    </lineage>
</organism>
<evidence type="ECO:0000313" key="1">
    <source>
        <dbReference type="EMBL" id="ACY90168.1"/>
    </source>
</evidence>
<keyword evidence="2" id="KW-1185">Reference proteome</keyword>
<evidence type="ECO:0000313" key="2">
    <source>
        <dbReference type="Proteomes" id="UP000002695"/>
    </source>
</evidence>
<gene>
    <name evidence="1" type="ordered locus">STM14_3763</name>
</gene>
<name>A0A0F6B6M1_SALT1</name>
<dbReference type="AlphaFoldDB" id="A0A0F6B6M1"/>
<dbReference type="PATRIC" id="fig|588858.6.peg.3462"/>
<dbReference type="KEGG" id="seo:STM14_3763"/>
<sequence length="44" mass="4685">MFIPASPMLAGEISRNHGTFHQAAQGKISALYVTDNQAINSLIA</sequence>
<proteinExistence type="predicted"/>
<dbReference type="EMBL" id="CP001363">
    <property type="protein sequence ID" value="ACY90168.1"/>
    <property type="molecule type" value="Genomic_DNA"/>
</dbReference>
<dbReference type="HOGENOM" id="CLU_3221722_0_0_6"/>
<reference evidence="1 2" key="1">
    <citation type="journal article" date="2010" name="J. Bacteriol.">
        <title>Short-term signatures of evolutionary change in the Salmonella enterica serovar typhimurium 14028 genome.</title>
        <authorList>
            <person name="Jarvik T."/>
            <person name="Smillie C."/>
            <person name="Groisman E.A."/>
            <person name="Ochman H."/>
        </authorList>
    </citation>
    <scope>NUCLEOTIDE SEQUENCE [LARGE SCALE GENOMIC DNA]</scope>
    <source>
        <strain evidence="2">14028s / SGSC 2262</strain>
    </source>
</reference>
<dbReference type="Proteomes" id="UP000002695">
    <property type="component" value="Chromosome"/>
</dbReference>
<protein>
    <submittedName>
        <fullName evidence="1">Uncharacterized protein</fullName>
    </submittedName>
</protein>
<accession>A0A0F6B6M1</accession>